<proteinExistence type="predicted"/>
<keyword evidence="3" id="KW-1185">Reference proteome</keyword>
<reference evidence="2" key="1">
    <citation type="submission" date="2020-11" db="EMBL/GenBank/DDBJ databases">
        <authorList>
            <person name="Tran Van P."/>
        </authorList>
    </citation>
    <scope>NUCLEOTIDE SEQUENCE</scope>
</reference>
<dbReference type="AlphaFoldDB" id="A0A7R9BMK0"/>
<feature type="region of interest" description="Disordered" evidence="1">
    <location>
        <begin position="119"/>
        <end position="141"/>
    </location>
</feature>
<organism evidence="2">
    <name type="scientific">Notodromas monacha</name>
    <dbReference type="NCBI Taxonomy" id="399045"/>
    <lineage>
        <taxon>Eukaryota</taxon>
        <taxon>Metazoa</taxon>
        <taxon>Ecdysozoa</taxon>
        <taxon>Arthropoda</taxon>
        <taxon>Crustacea</taxon>
        <taxon>Oligostraca</taxon>
        <taxon>Ostracoda</taxon>
        <taxon>Podocopa</taxon>
        <taxon>Podocopida</taxon>
        <taxon>Cypridocopina</taxon>
        <taxon>Cypridoidea</taxon>
        <taxon>Cyprididae</taxon>
        <taxon>Notodromas</taxon>
    </lineage>
</organism>
<dbReference type="EMBL" id="OA882807">
    <property type="protein sequence ID" value="CAD7277005.1"/>
    <property type="molecule type" value="Genomic_DNA"/>
</dbReference>
<name>A0A7R9BMK0_9CRUS</name>
<evidence type="ECO:0000256" key="1">
    <source>
        <dbReference type="SAM" id="MobiDB-lite"/>
    </source>
</evidence>
<feature type="region of interest" description="Disordered" evidence="1">
    <location>
        <begin position="161"/>
        <end position="181"/>
    </location>
</feature>
<evidence type="ECO:0000313" key="3">
    <source>
        <dbReference type="Proteomes" id="UP000678499"/>
    </source>
</evidence>
<dbReference type="Proteomes" id="UP000678499">
    <property type="component" value="Unassembled WGS sequence"/>
</dbReference>
<accession>A0A7R9BMK0</accession>
<dbReference type="EMBL" id="CAJPEX010000770">
    <property type="protein sequence ID" value="CAG0917157.1"/>
    <property type="molecule type" value="Genomic_DNA"/>
</dbReference>
<evidence type="ECO:0000313" key="2">
    <source>
        <dbReference type="EMBL" id="CAD7277005.1"/>
    </source>
</evidence>
<sequence length="278" mass="29932">MAGGVLLMPRNGHLRPQSRQHRKTPDTEIVARCLKVALVAFDARTGIARCCGCRHLMDLGTRNAVAPTVGVGVHAFAEAGAYCAYGLRWETWRKVSLLQRVVNAGSSIPFGSYTSAPVPDSVSGIDVEDERRSSGVQSRMVDSKEKKGKLIRWGKLKIPVKSSEGSRDDYGDPNSALSAGGLPAAQMHHHCSALQLHEGRASSRLSFSRASQDDVSALAERRSLLSIPSRAATPNPTTPVVAIAVATTPVGEMRHQPLSLEIPQHHVTPPVCRRTPTQ</sequence>
<protein>
    <submittedName>
        <fullName evidence="2">Uncharacterized protein</fullName>
    </submittedName>
</protein>
<gene>
    <name evidence="2" type="ORF">NMOB1V02_LOCUS4747</name>
</gene>